<dbReference type="Proteomes" id="UP001595816">
    <property type="component" value="Unassembled WGS sequence"/>
</dbReference>
<keyword evidence="3" id="KW-1185">Reference proteome</keyword>
<organism evidence="2 3">
    <name type="scientific">Hamadaea flava</name>
    <dbReference type="NCBI Taxonomy" id="1742688"/>
    <lineage>
        <taxon>Bacteria</taxon>
        <taxon>Bacillati</taxon>
        <taxon>Actinomycetota</taxon>
        <taxon>Actinomycetes</taxon>
        <taxon>Micromonosporales</taxon>
        <taxon>Micromonosporaceae</taxon>
        <taxon>Hamadaea</taxon>
    </lineage>
</organism>
<protein>
    <submittedName>
        <fullName evidence="2">DNA primase</fullName>
    </submittedName>
</protein>
<proteinExistence type="predicted"/>
<gene>
    <name evidence="2" type="ORF">ACFOZ4_06990</name>
</gene>
<accession>A0ABV8LJ64</accession>
<evidence type="ECO:0000313" key="2">
    <source>
        <dbReference type="EMBL" id="MFC4130344.1"/>
    </source>
</evidence>
<feature type="compositionally biased region" description="Acidic residues" evidence="1">
    <location>
        <begin position="60"/>
        <end position="75"/>
    </location>
</feature>
<reference evidence="3" key="1">
    <citation type="journal article" date="2019" name="Int. J. Syst. Evol. Microbiol.">
        <title>The Global Catalogue of Microorganisms (GCM) 10K type strain sequencing project: providing services to taxonomists for standard genome sequencing and annotation.</title>
        <authorList>
            <consortium name="The Broad Institute Genomics Platform"/>
            <consortium name="The Broad Institute Genome Sequencing Center for Infectious Disease"/>
            <person name="Wu L."/>
            <person name="Ma J."/>
        </authorList>
    </citation>
    <scope>NUCLEOTIDE SEQUENCE [LARGE SCALE GENOMIC DNA]</scope>
    <source>
        <strain evidence="3">CGMCC 4.7289</strain>
    </source>
</reference>
<feature type="compositionally biased region" description="Acidic residues" evidence="1">
    <location>
        <begin position="104"/>
        <end position="137"/>
    </location>
</feature>
<comment type="caution">
    <text evidence="2">The sequence shown here is derived from an EMBL/GenBank/DDBJ whole genome shotgun (WGS) entry which is preliminary data.</text>
</comment>
<evidence type="ECO:0000313" key="3">
    <source>
        <dbReference type="Proteomes" id="UP001595816"/>
    </source>
</evidence>
<sequence length="296" mass="32621">MAEEPTEFWGELAIDPVEIALPRGSGFTLRAYRSSTTFAPTDVSERPEDDDPFARKPDAALEDDEEELPDFDEEELTRQALAQADEDEAAGKPRKASDTSVDLEPIDDEEAAEAAESEDEDEDEDEEAEDEEEDVEEVPLFLTHKGRLLLFKSAEGLVEFVKSGAPNDMSQLPEWERLTDEIDVEQLTPADDDTYELDLVVENLRGGHDAWDPNLILSAGEVSRDIAYSLRLNDVLGMLSPGSPLDDLDEALRSAGSGGVGGFLAKRRVRKIGAQQASLGWRTVIGKISGIVDWRD</sequence>
<dbReference type="RefSeq" id="WP_253758070.1">
    <property type="nucleotide sequence ID" value="NZ_JAMZDZ010000001.1"/>
</dbReference>
<feature type="region of interest" description="Disordered" evidence="1">
    <location>
        <begin position="32"/>
        <end position="139"/>
    </location>
</feature>
<dbReference type="EMBL" id="JBHSAY010000005">
    <property type="protein sequence ID" value="MFC4130344.1"/>
    <property type="molecule type" value="Genomic_DNA"/>
</dbReference>
<name>A0ABV8LJ64_9ACTN</name>
<evidence type="ECO:0000256" key="1">
    <source>
        <dbReference type="SAM" id="MobiDB-lite"/>
    </source>
</evidence>